<dbReference type="HOGENOM" id="CLU_1686140_0_0_1"/>
<accession>B0XQ56</accession>
<reference evidence="1 2" key="1">
    <citation type="journal article" date="2008" name="PLoS Genet.">
        <title>Genomic islands in the pathogenic filamentous fungus Aspergillus fumigatus.</title>
        <authorList>
            <person name="Fedorova N.D."/>
            <person name="Khaldi N."/>
            <person name="Joardar V.S."/>
            <person name="Maiti R."/>
            <person name="Amedeo P."/>
            <person name="Anderson M.J."/>
            <person name="Crabtree J."/>
            <person name="Silva J.C."/>
            <person name="Badger J.H."/>
            <person name="Albarraq A."/>
            <person name="Angiuoli S."/>
            <person name="Bussey H."/>
            <person name="Bowyer P."/>
            <person name="Cotty P.J."/>
            <person name="Dyer P.S."/>
            <person name="Egan A."/>
            <person name="Galens K."/>
            <person name="Fraser-Liggett C.M."/>
            <person name="Haas B.J."/>
            <person name="Inman J.M."/>
            <person name="Kent R."/>
            <person name="Lemieux S."/>
            <person name="Malavazi I."/>
            <person name="Orvis J."/>
            <person name="Roemer T."/>
            <person name="Ronning C.M."/>
            <person name="Sundaram J.P."/>
            <person name="Sutton G."/>
            <person name="Turner G."/>
            <person name="Venter J.C."/>
            <person name="White O.R."/>
            <person name="Whitty B.R."/>
            <person name="Youngman P."/>
            <person name="Wolfe K.H."/>
            <person name="Goldman G.H."/>
            <person name="Wortman J.R."/>
            <person name="Jiang B."/>
            <person name="Denning D.W."/>
            <person name="Nierman W.C."/>
        </authorList>
    </citation>
    <scope>NUCLEOTIDE SEQUENCE [LARGE SCALE GENOMIC DNA]</scope>
    <source>
        <strain evidence="2">CBS 144.89 / FGSC A1163 / CEA10</strain>
    </source>
</reference>
<evidence type="ECO:0000313" key="2">
    <source>
        <dbReference type="Proteomes" id="UP000001699"/>
    </source>
</evidence>
<sequence length="156" mass="17756">MTSDNLDPNIRSWLKAKGLRNHEDIVRLESSAELLTVVLVMLTQILPRRIHGDTGKKSIMLPSINRRRGISDKDQLAIVRNLWKEIPTRSSPQDNSLQAYNVMDLMDDETLEAQHDLERESLSGAMITGDETTHNYFSRNSLALQSNLAEISMLRK</sequence>
<dbReference type="EMBL" id="DS499594">
    <property type="protein sequence ID" value="EDP56170.1"/>
    <property type="molecule type" value="Genomic_DNA"/>
</dbReference>
<organism evidence="1 2">
    <name type="scientific">Aspergillus fumigatus (strain CBS 144.89 / FGSC A1163 / CEA10)</name>
    <name type="common">Neosartorya fumigata</name>
    <dbReference type="NCBI Taxonomy" id="451804"/>
    <lineage>
        <taxon>Eukaryota</taxon>
        <taxon>Fungi</taxon>
        <taxon>Dikarya</taxon>
        <taxon>Ascomycota</taxon>
        <taxon>Pezizomycotina</taxon>
        <taxon>Eurotiomycetes</taxon>
        <taxon>Eurotiomycetidae</taxon>
        <taxon>Eurotiales</taxon>
        <taxon>Aspergillaceae</taxon>
        <taxon>Aspergillus</taxon>
        <taxon>Aspergillus subgen. Fumigati</taxon>
    </lineage>
</organism>
<protein>
    <submittedName>
        <fullName evidence="1">Uncharacterized protein</fullName>
    </submittedName>
</protein>
<dbReference type="AlphaFoldDB" id="B0XQ56"/>
<dbReference type="Proteomes" id="UP000001699">
    <property type="component" value="Unassembled WGS sequence"/>
</dbReference>
<dbReference type="OrthoDB" id="4369670at2759"/>
<name>B0XQ56_ASPFC</name>
<keyword evidence="2" id="KW-1185">Reference proteome</keyword>
<proteinExistence type="predicted"/>
<evidence type="ECO:0000313" key="1">
    <source>
        <dbReference type="EMBL" id="EDP56170.1"/>
    </source>
</evidence>
<gene>
    <name evidence="1" type="ORF">AFUB_008760</name>
</gene>
<dbReference type="VEuPathDB" id="FungiDB:AFUB_008760"/>